<name>A0A5J4TC43_9EUKA</name>
<feature type="active site" description="Proton acceptor" evidence="5">
    <location>
        <position position="68"/>
    </location>
</feature>
<reference evidence="6 7" key="1">
    <citation type="submission" date="2019-03" db="EMBL/GenBank/DDBJ databases">
        <title>Single cell metagenomics reveals metabolic interactions within the superorganism composed of flagellate Streblomastix strix and complex community of Bacteroidetes bacteria on its surface.</title>
        <authorList>
            <person name="Treitli S.C."/>
            <person name="Kolisko M."/>
            <person name="Husnik F."/>
            <person name="Keeling P."/>
            <person name="Hampl V."/>
        </authorList>
    </citation>
    <scope>NUCLEOTIDE SEQUENCE [LARGE SCALE GENOMIC DNA]</scope>
    <source>
        <strain evidence="6">ST1C</strain>
    </source>
</reference>
<keyword evidence="4" id="KW-0234">DNA repair</keyword>
<evidence type="ECO:0000313" key="7">
    <source>
        <dbReference type="Proteomes" id="UP000324800"/>
    </source>
</evidence>
<dbReference type="InterPro" id="IPR018085">
    <property type="entry name" value="Ura-DNA_Glyclase_AS"/>
</dbReference>
<dbReference type="PANTHER" id="PTHR11264:SF8">
    <property type="entry name" value="URACIL-DNA GLYCOSYLASE-LIKE DOMAIN-CONTAINING PROTEIN"/>
    <property type="match status" value="1"/>
</dbReference>
<dbReference type="SUPFAM" id="SSF52141">
    <property type="entry name" value="Uracil-DNA glycosylase-like"/>
    <property type="match status" value="1"/>
</dbReference>
<dbReference type="EMBL" id="SNRW01034017">
    <property type="protein sequence ID" value="KAA6355807.1"/>
    <property type="molecule type" value="Genomic_DNA"/>
</dbReference>
<dbReference type="GO" id="GO:0097510">
    <property type="term" value="P:base-excision repair, AP site formation via deaminated base removal"/>
    <property type="evidence" value="ECO:0007669"/>
    <property type="project" value="TreeGrafter"/>
</dbReference>
<keyword evidence="3" id="KW-0378">Hydrolase</keyword>
<evidence type="ECO:0000256" key="5">
    <source>
        <dbReference type="PROSITE-ProRule" id="PRU10072"/>
    </source>
</evidence>
<dbReference type="PROSITE" id="PS00130">
    <property type="entry name" value="U_DNA_GLYCOSYLASE"/>
    <property type="match status" value="1"/>
</dbReference>
<keyword evidence="2" id="KW-0227">DNA damage</keyword>
<gene>
    <name evidence="6" type="ORF">EZS28_048666</name>
</gene>
<evidence type="ECO:0000256" key="3">
    <source>
        <dbReference type="ARBA" id="ARBA00022801"/>
    </source>
</evidence>
<dbReference type="Gene3D" id="3.40.470.10">
    <property type="entry name" value="Uracil-DNA glycosylase-like domain"/>
    <property type="match status" value="1"/>
</dbReference>
<evidence type="ECO:0000256" key="1">
    <source>
        <dbReference type="ARBA" id="ARBA00008184"/>
    </source>
</evidence>
<dbReference type="GO" id="GO:0004844">
    <property type="term" value="F:uracil DNA N-glycosylase activity"/>
    <property type="evidence" value="ECO:0007669"/>
    <property type="project" value="InterPro"/>
</dbReference>
<dbReference type="GO" id="GO:0005739">
    <property type="term" value="C:mitochondrion"/>
    <property type="evidence" value="ECO:0007669"/>
    <property type="project" value="TreeGrafter"/>
</dbReference>
<dbReference type="GO" id="GO:0005634">
    <property type="term" value="C:nucleus"/>
    <property type="evidence" value="ECO:0007669"/>
    <property type="project" value="TreeGrafter"/>
</dbReference>
<dbReference type="OrthoDB" id="423533at2759"/>
<comment type="similarity">
    <text evidence="1">Belongs to the uracil-DNA glycosylase (UDG) superfamily. UNG family.</text>
</comment>
<dbReference type="InterPro" id="IPR002043">
    <property type="entry name" value="UDG_fam1"/>
</dbReference>
<comment type="caution">
    <text evidence="6">The sequence shown here is derived from an EMBL/GenBank/DDBJ whole genome shotgun (WGS) entry which is preliminary data.</text>
</comment>
<evidence type="ECO:0008006" key="8">
    <source>
        <dbReference type="Google" id="ProtNLM"/>
    </source>
</evidence>
<evidence type="ECO:0000256" key="2">
    <source>
        <dbReference type="ARBA" id="ARBA00022763"/>
    </source>
</evidence>
<proteinExistence type="inferred from homology"/>
<protein>
    <recommendedName>
        <fullName evidence="8">Uracil-DNA glycosylase</fullName>
    </recommendedName>
</protein>
<feature type="non-terminal residue" evidence="6">
    <location>
        <position position="94"/>
    </location>
</feature>
<dbReference type="Proteomes" id="UP000324800">
    <property type="component" value="Unassembled WGS sequence"/>
</dbReference>
<sequence>MNKTEINLEKLINTAWLPQLKDTLEQNPQIVDFLSPKRHWMIPKLEDTFAALNLTTPKDCKVIVFGQDPYPREESAIGVAFCDGAITSWEDTFS</sequence>
<dbReference type="AlphaFoldDB" id="A0A5J4TC43"/>
<evidence type="ECO:0000313" key="6">
    <source>
        <dbReference type="EMBL" id="KAA6355807.1"/>
    </source>
</evidence>
<dbReference type="InterPro" id="IPR036895">
    <property type="entry name" value="Uracil-DNA_glycosylase-like_sf"/>
</dbReference>
<organism evidence="6 7">
    <name type="scientific">Streblomastix strix</name>
    <dbReference type="NCBI Taxonomy" id="222440"/>
    <lineage>
        <taxon>Eukaryota</taxon>
        <taxon>Metamonada</taxon>
        <taxon>Preaxostyla</taxon>
        <taxon>Oxymonadida</taxon>
        <taxon>Streblomastigidae</taxon>
        <taxon>Streblomastix</taxon>
    </lineage>
</organism>
<accession>A0A5J4TC43</accession>
<evidence type="ECO:0000256" key="4">
    <source>
        <dbReference type="ARBA" id="ARBA00023204"/>
    </source>
</evidence>
<dbReference type="PANTHER" id="PTHR11264">
    <property type="entry name" value="URACIL-DNA GLYCOSYLASE"/>
    <property type="match status" value="1"/>
</dbReference>